<comment type="similarity">
    <text evidence="2">Belongs to the protein kinase superfamily. CAMK Ser/Thr protein kinase family. CHEK2 subfamily.</text>
</comment>
<evidence type="ECO:0000256" key="14">
    <source>
        <dbReference type="ARBA" id="ARBA00048679"/>
    </source>
</evidence>
<evidence type="ECO:0000256" key="2">
    <source>
        <dbReference type="ARBA" id="ARBA00005575"/>
    </source>
</evidence>
<dbReference type="Pfam" id="PF00069">
    <property type="entry name" value="Pkinase"/>
    <property type="match status" value="1"/>
</dbReference>
<evidence type="ECO:0000256" key="8">
    <source>
        <dbReference type="ARBA" id="ARBA00022777"/>
    </source>
</evidence>
<feature type="binding site" evidence="15">
    <location>
        <position position="241"/>
    </location>
    <ligand>
        <name>ATP</name>
        <dbReference type="ChEBI" id="CHEBI:30616"/>
    </ligand>
</feature>
<dbReference type="EMBL" id="JAWRVI010000335">
    <property type="protein sequence ID" value="KAK4067488.1"/>
    <property type="molecule type" value="Genomic_DNA"/>
</dbReference>
<accession>A0ABR0BCV9</accession>
<keyword evidence="4" id="KW-0813">Transport</keyword>
<evidence type="ECO:0000259" key="17">
    <source>
        <dbReference type="PROSITE" id="PS50006"/>
    </source>
</evidence>
<evidence type="ECO:0000256" key="10">
    <source>
        <dbReference type="ARBA" id="ARBA00022927"/>
    </source>
</evidence>
<name>A0ABR0BCV9_PURLI</name>
<dbReference type="PANTHER" id="PTHR24348:SF22">
    <property type="entry name" value="NON-SPECIFIC SERINE_THREONINE PROTEIN KINASE"/>
    <property type="match status" value="1"/>
</dbReference>
<feature type="domain" description="FHA" evidence="17">
    <location>
        <begin position="60"/>
        <end position="119"/>
    </location>
</feature>
<evidence type="ECO:0000313" key="20">
    <source>
        <dbReference type="Proteomes" id="UP001287286"/>
    </source>
</evidence>
<dbReference type="InterPro" id="IPR000253">
    <property type="entry name" value="FHA_dom"/>
</dbReference>
<evidence type="ECO:0000256" key="11">
    <source>
        <dbReference type="ARBA" id="ARBA00023006"/>
    </source>
</evidence>
<comment type="subcellular location">
    <subcellularLocation>
        <location evidence="1">Preautophagosomal structure membrane</location>
        <topology evidence="1">Peripheral membrane protein</topology>
    </subcellularLocation>
</comment>
<feature type="region of interest" description="Disordered" evidence="16">
    <location>
        <begin position="464"/>
        <end position="534"/>
    </location>
</feature>
<gene>
    <name evidence="19" type="ORF">Purlil1_13866</name>
</gene>
<dbReference type="InterPro" id="IPR017441">
    <property type="entry name" value="Protein_kinase_ATP_BS"/>
</dbReference>
<dbReference type="InterPro" id="IPR011009">
    <property type="entry name" value="Kinase-like_dom_sf"/>
</dbReference>
<dbReference type="SUPFAM" id="SSF56112">
    <property type="entry name" value="Protein kinase-like (PK-like)"/>
    <property type="match status" value="1"/>
</dbReference>
<dbReference type="InterPro" id="IPR008271">
    <property type="entry name" value="Ser/Thr_kinase_AS"/>
</dbReference>
<keyword evidence="6" id="KW-0808">Transferase</keyword>
<dbReference type="SMART" id="SM00220">
    <property type="entry name" value="S_TKc"/>
    <property type="match status" value="1"/>
</dbReference>
<evidence type="ECO:0000256" key="1">
    <source>
        <dbReference type="ARBA" id="ARBA00004623"/>
    </source>
</evidence>
<reference evidence="19 20" key="1">
    <citation type="journal article" date="2024" name="Microbiol. Resour. Announc.">
        <title>Genome annotations for the ascomycete fungi Trichoderma harzianum, Trichoderma aggressivum, and Purpureocillium lilacinum.</title>
        <authorList>
            <person name="Beijen E.P.W."/>
            <person name="Ohm R.A."/>
        </authorList>
    </citation>
    <scope>NUCLEOTIDE SEQUENCE [LARGE SCALE GENOMIC DNA]</scope>
    <source>
        <strain evidence="19 20">CBS 150709</strain>
    </source>
</reference>
<dbReference type="PROSITE" id="PS00108">
    <property type="entry name" value="PROTEIN_KINASE_ST"/>
    <property type="match status" value="1"/>
</dbReference>
<dbReference type="InterPro" id="IPR045269">
    <property type="entry name" value="Atg1-like"/>
</dbReference>
<organism evidence="19 20">
    <name type="scientific">Purpureocillium lilacinum</name>
    <name type="common">Paecilomyces lilacinus</name>
    <dbReference type="NCBI Taxonomy" id="33203"/>
    <lineage>
        <taxon>Eukaryota</taxon>
        <taxon>Fungi</taxon>
        <taxon>Dikarya</taxon>
        <taxon>Ascomycota</taxon>
        <taxon>Pezizomycotina</taxon>
        <taxon>Sordariomycetes</taxon>
        <taxon>Hypocreomycetidae</taxon>
        <taxon>Hypocreales</taxon>
        <taxon>Ophiocordycipitaceae</taxon>
        <taxon>Purpureocillium</taxon>
    </lineage>
</organism>
<evidence type="ECO:0000256" key="7">
    <source>
        <dbReference type="ARBA" id="ARBA00022741"/>
    </source>
</evidence>
<keyword evidence="9 15" id="KW-0067">ATP-binding</keyword>
<feature type="domain" description="Protein kinase" evidence="18">
    <location>
        <begin position="212"/>
        <end position="461"/>
    </location>
</feature>
<evidence type="ECO:0000256" key="15">
    <source>
        <dbReference type="PROSITE-ProRule" id="PRU10141"/>
    </source>
</evidence>
<dbReference type="PROSITE" id="PS50006">
    <property type="entry name" value="FHA_DOMAIN"/>
    <property type="match status" value="1"/>
</dbReference>
<dbReference type="CDD" id="cd14014">
    <property type="entry name" value="STKc_PknB_like"/>
    <property type="match status" value="1"/>
</dbReference>
<evidence type="ECO:0000259" key="18">
    <source>
        <dbReference type="PROSITE" id="PS50011"/>
    </source>
</evidence>
<sequence>MSQLQNAPRLFVFPLSQAADHVVWHYRNAHLHDRIGADSPRGCLTLGGHTSKSRDRFTIATFGRELEADVHIDIEGMEEEDIVAVSRKQCSIRYGRWENCLMFTDDSSCHSTEVHDTKFPFLFLRGCQRKVAVLPGSSWEFGFGGRDQKLFHFRVDWSCDSDQAGWAIPGYPKLAAAPGMEQTIDSMGDEDVLPEKGSLFTSPPSRRQLRWRILDRKLGEGSFGVVYLGIDVDSGRPLAVKMLKGQDVRNSREADILSTFNHPHIVRGFGSFDNAICMEVMDGTLTSLAKSSAFQSKYGKAKLAEAVLGHVLRALEYIASKGFIHRDVKPDNIFYVYELKNGTYTYKFLIGDFGVSNHASKAKTLAGSEFYMAPEIHSCSQEQTPKADIWSLAVTILWTLDTNDFRHASRAITTYEEVLGAVASALEVNDRGMDLIRTMAEVDPEQRASATNILAEIDAYSRIPQPMRSQPALDDPTSGSEHGTRNVIGDKREDDKGRAYDRLYPYDTANNDRAGSSIRGGSIKNHGGNGDSGG</sequence>
<evidence type="ECO:0000256" key="16">
    <source>
        <dbReference type="SAM" id="MobiDB-lite"/>
    </source>
</evidence>
<evidence type="ECO:0000256" key="9">
    <source>
        <dbReference type="ARBA" id="ARBA00022840"/>
    </source>
</evidence>
<keyword evidence="7 15" id="KW-0547">Nucleotide-binding</keyword>
<dbReference type="Proteomes" id="UP001287286">
    <property type="component" value="Unassembled WGS sequence"/>
</dbReference>
<keyword evidence="10" id="KW-0653">Protein transport</keyword>
<dbReference type="PROSITE" id="PS50011">
    <property type="entry name" value="PROTEIN_KINASE_DOM"/>
    <property type="match status" value="1"/>
</dbReference>
<dbReference type="PROSITE" id="PS00107">
    <property type="entry name" value="PROTEIN_KINASE_ATP"/>
    <property type="match status" value="1"/>
</dbReference>
<evidence type="ECO:0000313" key="19">
    <source>
        <dbReference type="EMBL" id="KAK4067488.1"/>
    </source>
</evidence>
<evidence type="ECO:0000256" key="6">
    <source>
        <dbReference type="ARBA" id="ARBA00022679"/>
    </source>
</evidence>
<keyword evidence="20" id="KW-1185">Reference proteome</keyword>
<comment type="catalytic activity">
    <reaction evidence="14">
        <text>L-seryl-[protein] + ATP = O-phospho-L-seryl-[protein] + ADP + H(+)</text>
        <dbReference type="Rhea" id="RHEA:17989"/>
        <dbReference type="Rhea" id="RHEA-COMP:9863"/>
        <dbReference type="Rhea" id="RHEA-COMP:11604"/>
        <dbReference type="ChEBI" id="CHEBI:15378"/>
        <dbReference type="ChEBI" id="CHEBI:29999"/>
        <dbReference type="ChEBI" id="CHEBI:30616"/>
        <dbReference type="ChEBI" id="CHEBI:83421"/>
        <dbReference type="ChEBI" id="CHEBI:456216"/>
        <dbReference type="EC" id="2.7.11.1"/>
    </reaction>
</comment>
<keyword evidence="8" id="KW-0418">Kinase</keyword>
<evidence type="ECO:0000256" key="5">
    <source>
        <dbReference type="ARBA" id="ARBA00022527"/>
    </source>
</evidence>
<proteinExistence type="inferred from homology"/>
<dbReference type="Gene3D" id="1.10.510.10">
    <property type="entry name" value="Transferase(Phosphotransferase) domain 1"/>
    <property type="match status" value="1"/>
</dbReference>
<dbReference type="EC" id="2.7.11.1" evidence="3"/>
<dbReference type="InterPro" id="IPR000719">
    <property type="entry name" value="Prot_kinase_dom"/>
</dbReference>
<evidence type="ECO:0000256" key="3">
    <source>
        <dbReference type="ARBA" id="ARBA00012513"/>
    </source>
</evidence>
<protein>
    <recommendedName>
        <fullName evidence="3">non-specific serine/threonine protein kinase</fullName>
        <ecNumber evidence="3">2.7.11.1</ecNumber>
    </recommendedName>
    <alternativeName>
        <fullName evidence="12">Autophagy-related protein 1</fullName>
    </alternativeName>
</protein>
<comment type="catalytic activity">
    <reaction evidence="13">
        <text>L-threonyl-[protein] + ATP = O-phospho-L-threonyl-[protein] + ADP + H(+)</text>
        <dbReference type="Rhea" id="RHEA:46608"/>
        <dbReference type="Rhea" id="RHEA-COMP:11060"/>
        <dbReference type="Rhea" id="RHEA-COMP:11605"/>
        <dbReference type="ChEBI" id="CHEBI:15378"/>
        <dbReference type="ChEBI" id="CHEBI:30013"/>
        <dbReference type="ChEBI" id="CHEBI:30616"/>
        <dbReference type="ChEBI" id="CHEBI:61977"/>
        <dbReference type="ChEBI" id="CHEBI:456216"/>
        <dbReference type="EC" id="2.7.11.1"/>
    </reaction>
</comment>
<keyword evidence="5" id="KW-0723">Serine/threonine-protein kinase</keyword>
<dbReference type="PANTHER" id="PTHR24348">
    <property type="entry name" value="SERINE/THREONINE-PROTEIN KINASE UNC-51-RELATED"/>
    <property type="match status" value="1"/>
</dbReference>
<evidence type="ECO:0000256" key="13">
    <source>
        <dbReference type="ARBA" id="ARBA00047899"/>
    </source>
</evidence>
<comment type="caution">
    <text evidence="19">The sequence shown here is derived from an EMBL/GenBank/DDBJ whole genome shotgun (WGS) entry which is preliminary data.</text>
</comment>
<feature type="compositionally biased region" description="Basic and acidic residues" evidence="16">
    <location>
        <begin position="482"/>
        <end position="501"/>
    </location>
</feature>
<keyword evidence="11" id="KW-0072">Autophagy</keyword>
<evidence type="ECO:0000256" key="12">
    <source>
        <dbReference type="ARBA" id="ARBA00030237"/>
    </source>
</evidence>
<evidence type="ECO:0000256" key="4">
    <source>
        <dbReference type="ARBA" id="ARBA00022448"/>
    </source>
</evidence>